<proteinExistence type="predicted"/>
<reference evidence="2" key="1">
    <citation type="submission" date="2021-10" db="EMBL/GenBank/DDBJ databases">
        <title>Collection of gut derived symbiotic bacterial strains cultured from healthy donors.</title>
        <authorList>
            <person name="Lin H."/>
            <person name="Littmann E."/>
            <person name="Claire K."/>
            <person name="Pamer E."/>
        </authorList>
    </citation>
    <scope>NUCLEOTIDE SEQUENCE</scope>
    <source>
        <strain evidence="2">MSK.23.4</strain>
    </source>
</reference>
<dbReference type="AlphaFoldDB" id="A0AAJ1B2Z7"/>
<sequence length="161" mass="18953">MEYFIAGTVLYILFFVMCYINTGTDKKNMTSYYSYPDVIQEQIKKDADLKKFIPKEKNYLQSFISNFVLFFIVFIVVGVILKCFDFKFSFIFFLIMGEGLNLFDLLIIDCCWFVRSKRTRFNNIGTPEMYVEYRKHFISFLNAVPIFIAVAFTGASVLSFF</sequence>
<comment type="caution">
    <text evidence="2">The sequence shown here is derived from an EMBL/GenBank/DDBJ whole genome shotgun (WGS) entry which is preliminary data.</text>
</comment>
<evidence type="ECO:0000313" key="3">
    <source>
        <dbReference type="Proteomes" id="UP001297422"/>
    </source>
</evidence>
<feature type="transmembrane region" description="Helical" evidence="1">
    <location>
        <begin position="59"/>
        <end position="81"/>
    </location>
</feature>
<evidence type="ECO:0000256" key="1">
    <source>
        <dbReference type="SAM" id="Phobius"/>
    </source>
</evidence>
<dbReference type="Proteomes" id="UP001297422">
    <property type="component" value="Unassembled WGS sequence"/>
</dbReference>
<feature type="transmembrane region" description="Helical" evidence="1">
    <location>
        <begin position="87"/>
        <end position="114"/>
    </location>
</feature>
<name>A0AAJ1B2Z7_MEDGN</name>
<keyword evidence="1" id="KW-1133">Transmembrane helix</keyword>
<feature type="transmembrane region" description="Helical" evidence="1">
    <location>
        <begin position="137"/>
        <end position="160"/>
    </location>
</feature>
<organism evidence="2 3">
    <name type="scientific">Mediterraneibacter gnavus</name>
    <name type="common">Ruminococcus gnavus</name>
    <dbReference type="NCBI Taxonomy" id="33038"/>
    <lineage>
        <taxon>Bacteria</taxon>
        <taxon>Bacillati</taxon>
        <taxon>Bacillota</taxon>
        <taxon>Clostridia</taxon>
        <taxon>Lachnospirales</taxon>
        <taxon>Lachnospiraceae</taxon>
        <taxon>Mediterraneibacter</taxon>
    </lineage>
</organism>
<keyword evidence="1" id="KW-0472">Membrane</keyword>
<accession>A0AAJ1B2Z7</accession>
<evidence type="ECO:0000313" key="2">
    <source>
        <dbReference type="EMBL" id="MCB5495827.1"/>
    </source>
</evidence>
<protein>
    <submittedName>
        <fullName evidence="2">Uncharacterized protein</fullName>
    </submittedName>
</protein>
<feature type="transmembrane region" description="Helical" evidence="1">
    <location>
        <begin position="6"/>
        <end position="22"/>
    </location>
</feature>
<keyword evidence="1" id="KW-0812">Transmembrane</keyword>
<gene>
    <name evidence="2" type="ORF">LIQ10_19225</name>
</gene>
<dbReference type="RefSeq" id="WP_173880644.1">
    <property type="nucleotide sequence ID" value="NZ_JAAIMT010000110.1"/>
</dbReference>
<dbReference type="EMBL" id="JAJBNC010000082">
    <property type="protein sequence ID" value="MCB5495827.1"/>
    <property type="molecule type" value="Genomic_DNA"/>
</dbReference>